<dbReference type="Proteomes" id="UP000202259">
    <property type="component" value="Chromosome"/>
</dbReference>
<gene>
    <name evidence="2" type="ORF">B5D82_17665</name>
</gene>
<feature type="transmembrane region" description="Helical" evidence="1">
    <location>
        <begin position="119"/>
        <end position="138"/>
    </location>
</feature>
<keyword evidence="1" id="KW-0472">Membrane</keyword>
<evidence type="ECO:0000313" key="3">
    <source>
        <dbReference type="Proteomes" id="UP000202259"/>
    </source>
</evidence>
<sequence>MFKTIVLFIVTTITATLLVCIVSTQIVLADVQSFGLNITAEVRLDATIKDLIGLGPVLYLLTAPGFLIGFIMAKYAHKFMGGNRMAWYIAAGCTTFPLTMILIQYNMGLTIIAAVRTPMGLLLATLCCMFSAWLFAFLTSRTNIQSNNSGNNSGTDNEK</sequence>
<keyword evidence="1" id="KW-0812">Transmembrane</keyword>
<feature type="transmembrane region" description="Helical" evidence="1">
    <location>
        <begin position="85"/>
        <end position="107"/>
    </location>
</feature>
<protein>
    <submittedName>
        <fullName evidence="2">Uncharacterized protein</fullName>
    </submittedName>
</protein>
<dbReference type="AlphaFoldDB" id="A0A222GC61"/>
<proteinExistence type="predicted"/>
<dbReference type="KEGG" id="cber:B5D82_17665"/>
<name>A0A222GC61_9GAMM</name>
<dbReference type="OrthoDB" id="6227708at2"/>
<dbReference type="EMBL" id="CP020465">
    <property type="protein sequence ID" value="ASP49437.1"/>
    <property type="molecule type" value="Genomic_DNA"/>
</dbReference>
<keyword evidence="3" id="KW-1185">Reference proteome</keyword>
<dbReference type="RefSeq" id="WP_081153427.1">
    <property type="nucleotide sequence ID" value="NZ_CP020465.1"/>
</dbReference>
<accession>A0A222GC61</accession>
<evidence type="ECO:0000256" key="1">
    <source>
        <dbReference type="SAM" id="Phobius"/>
    </source>
</evidence>
<feature type="transmembrane region" description="Helical" evidence="1">
    <location>
        <begin position="53"/>
        <end position="73"/>
    </location>
</feature>
<evidence type="ECO:0000313" key="2">
    <source>
        <dbReference type="EMBL" id="ASP49437.1"/>
    </source>
</evidence>
<keyword evidence="1" id="KW-1133">Transmembrane helix</keyword>
<organism evidence="2 3">
    <name type="scientific">Cognaticolwellia beringensis</name>
    <dbReference type="NCBI Taxonomy" id="1967665"/>
    <lineage>
        <taxon>Bacteria</taxon>
        <taxon>Pseudomonadati</taxon>
        <taxon>Pseudomonadota</taxon>
        <taxon>Gammaproteobacteria</taxon>
        <taxon>Alteromonadales</taxon>
        <taxon>Colwelliaceae</taxon>
        <taxon>Cognaticolwellia</taxon>
    </lineage>
</organism>
<reference evidence="2 3" key="1">
    <citation type="submission" date="2017-08" db="EMBL/GenBank/DDBJ databases">
        <title>Complete genome of Colwellia sp. NB097-1, a psychrophile bacterium ioslated from Bering Sea.</title>
        <authorList>
            <person name="Chen X."/>
        </authorList>
    </citation>
    <scope>NUCLEOTIDE SEQUENCE [LARGE SCALE GENOMIC DNA]</scope>
    <source>
        <strain evidence="2 3">NB097-1</strain>
    </source>
</reference>